<keyword evidence="2" id="KW-0963">Cytoplasm</keyword>
<evidence type="ECO:0000313" key="8">
    <source>
        <dbReference type="Ensembl" id="ENSACAP00000038064.1"/>
    </source>
</evidence>
<dbReference type="SUPFAM" id="SSF52799">
    <property type="entry name" value="(Phosphotyrosine protein) phosphatases II"/>
    <property type="match status" value="2"/>
</dbReference>
<feature type="compositionally biased region" description="Basic and acidic residues" evidence="7">
    <location>
        <begin position="1"/>
        <end position="16"/>
    </location>
</feature>
<evidence type="ECO:0000313" key="9">
    <source>
        <dbReference type="Proteomes" id="UP000001646"/>
    </source>
</evidence>
<evidence type="ECO:0000256" key="5">
    <source>
        <dbReference type="ARBA" id="ARBA00037958"/>
    </source>
</evidence>
<evidence type="ECO:0000256" key="6">
    <source>
        <dbReference type="ARBA" id="ARBA00040012"/>
    </source>
</evidence>
<dbReference type="Ensembl" id="ENSACAT00000051083.1">
    <property type="protein sequence ID" value="ENSACAP00000038064.1"/>
    <property type="gene ID" value="ENSACAG00000008406.4"/>
</dbReference>
<evidence type="ECO:0000256" key="2">
    <source>
        <dbReference type="ARBA" id="ARBA00022490"/>
    </source>
</evidence>
<dbReference type="PANTHER" id="PTHR23339">
    <property type="entry name" value="TYROSINE SPECIFIC PROTEIN PHOSPHATASE AND DUAL SPECIFICITY PROTEIN PHOSPHATASE"/>
    <property type="match status" value="1"/>
</dbReference>
<feature type="compositionally biased region" description="Low complexity" evidence="7">
    <location>
        <begin position="111"/>
        <end position="128"/>
    </location>
</feature>
<keyword evidence="9" id="KW-1185">Reference proteome</keyword>
<comment type="subcellular location">
    <subcellularLocation>
        <location evidence="1">Cytoplasm</location>
        <location evidence="1">Cytosol</location>
    </subcellularLocation>
</comment>
<dbReference type="GO" id="GO:0005829">
    <property type="term" value="C:cytosol"/>
    <property type="evidence" value="ECO:0007669"/>
    <property type="project" value="UniProtKB-SubCell"/>
</dbReference>
<organism evidence="8 9">
    <name type="scientific">Anolis carolinensis</name>
    <name type="common">Green anole</name>
    <name type="synonym">American chameleon</name>
    <dbReference type="NCBI Taxonomy" id="28377"/>
    <lineage>
        <taxon>Eukaryota</taxon>
        <taxon>Metazoa</taxon>
        <taxon>Chordata</taxon>
        <taxon>Craniata</taxon>
        <taxon>Vertebrata</taxon>
        <taxon>Euteleostomi</taxon>
        <taxon>Lepidosauria</taxon>
        <taxon>Squamata</taxon>
        <taxon>Bifurcata</taxon>
        <taxon>Unidentata</taxon>
        <taxon>Episquamata</taxon>
        <taxon>Toxicofera</taxon>
        <taxon>Iguania</taxon>
        <taxon>Dactyloidae</taxon>
        <taxon>Anolis</taxon>
    </lineage>
</organism>
<dbReference type="Gene3D" id="3.90.190.10">
    <property type="entry name" value="Protein tyrosine phosphatase superfamily"/>
    <property type="match status" value="2"/>
</dbReference>
<dbReference type="FunFam" id="3.90.190.10:FF:000100">
    <property type="entry name" value="Phosphatase domain-containing paladin 1b"/>
    <property type="match status" value="1"/>
</dbReference>
<feature type="compositionally biased region" description="Pro residues" evidence="7">
    <location>
        <begin position="129"/>
        <end position="143"/>
    </location>
</feature>
<feature type="compositionally biased region" description="Basic and acidic residues" evidence="7">
    <location>
        <begin position="77"/>
        <end position="95"/>
    </location>
</feature>
<proteinExistence type="inferred from homology"/>
<dbReference type="InterPro" id="IPR029021">
    <property type="entry name" value="Prot-tyrosine_phosphatase-like"/>
</dbReference>
<dbReference type="InParanoid" id="A0A803TS74"/>
<dbReference type="AlphaFoldDB" id="A0A803TS74"/>
<dbReference type="SMART" id="SM01301">
    <property type="entry name" value="PTPlike_phytase"/>
    <property type="match status" value="2"/>
</dbReference>
<evidence type="ECO:0000256" key="7">
    <source>
        <dbReference type="SAM" id="MobiDB-lite"/>
    </source>
</evidence>
<reference evidence="8" key="2">
    <citation type="submission" date="2025-08" db="UniProtKB">
        <authorList>
            <consortium name="Ensembl"/>
        </authorList>
    </citation>
    <scope>IDENTIFICATION</scope>
</reference>
<sequence>MGERKRKEGGERNEGRKGKKRKEKQAGGARVALCKGQEEPGAEGSHLPLKVATAAAAAKQPPRSILSSFPAGSFAHAPKEKEEGREGELSEDRHPGLVGAQAGAQPRSASPWGGQRAPWGPAGGAAPPVSGPALPPLQTPPSLSPGRKSRLASRPAASPGGPRRVFLHADFCLWIMGTTASTAQQTVTTATFENIHSNGTMDDRNSLSIHSFQTVGLHNNKAKSIITNKVAPVVITYNCKEEFQIHDDLLKAGYTVGRITESTPEHYLVQGKYFMVRDVYSKLDVLNTASSCGAPNFRQAKGGYSVFGMGQPSLDGFKQVLQKLQNEGHKECIMFCVREEPVLFLPLDNDFMSYTPRGKENLHENLHSLQRGVKVENLELSIRKEIHDFAKLSENTYYVYNDIEHFKDEPHSVSIRCEEDIHVTEEVYKRPVFLLPSYRYHRLPLPVEGAPLEAQLDAFLNFLRESPNLLLLQDPSRPPPALLFSCQTGVGRTNLAMVLGTLVLFHRKGGPQKQDHSLPQSSKFLPKDQFQIIQNYIATVPKGQQIVEEVDAAISLCSEMHNMREAIYENKKKLEAIGEDYQTQANTTKEYFLQRTLQSLERYFYLITFNYYLHEQYPLAFALSFSRWMCRHPELYRLQANMNMSELTIKGDQITKGARVLVVDDRFSPDVLSTVREMSVANFRRVPKMSVYGMAQPNSKAIGSVLSYLTDAKRKHSHILWVNLREEVVLEGNEQTYTLREVSNLDQQITVPVTSPEQLEKLESVLKSDLLKSQKWIEVYLEQEKQMKMFKTCLTMQEIFNQHKSTCQGLAYKRIPIPDFCAPREKDFDQLLEATKAALAEDCHTAFVFNCHSGRGRTTTAMVIAVLTLWHFNGIPEMVEDEIVSVPDAKYTKGEFEVVMKIVQILPEGHQMKKEVDIALDTVSETMTPMHYHLREIIICTYRQGKAAKDVKEMQTLNLRSLQYLERYIYLILFNAYLHLEKKDSWQRPFSIWMQEVASKAGVYEILNHLGFTEFEDLEDKPLSQLRYRWQEQSRNSLPFRGEFI</sequence>
<name>A0A803TS74_ANOCA</name>
<dbReference type="GO" id="GO:0004725">
    <property type="term" value="F:protein tyrosine phosphatase activity"/>
    <property type="evidence" value="ECO:0000318"/>
    <property type="project" value="GO_Central"/>
</dbReference>
<reference evidence="8" key="3">
    <citation type="submission" date="2025-09" db="UniProtKB">
        <authorList>
            <consortium name="Ensembl"/>
        </authorList>
    </citation>
    <scope>IDENTIFICATION</scope>
</reference>
<dbReference type="GeneTree" id="ENSGT00390000005448"/>
<evidence type="ECO:0000256" key="1">
    <source>
        <dbReference type="ARBA" id="ARBA00004514"/>
    </source>
</evidence>
<keyword evidence="3" id="KW-0519">Myristate</keyword>
<gene>
    <name evidence="8" type="primary">PALD1</name>
</gene>
<dbReference type="GO" id="GO:0005634">
    <property type="term" value="C:nucleus"/>
    <property type="evidence" value="ECO:0000318"/>
    <property type="project" value="GO_Central"/>
</dbReference>
<reference evidence="8 9" key="1">
    <citation type="submission" date="2009-12" db="EMBL/GenBank/DDBJ databases">
        <title>The Genome Sequence of Anolis carolinensis (Green Anole Lizard).</title>
        <authorList>
            <consortium name="The Genome Sequencing Platform"/>
            <person name="Di Palma F."/>
            <person name="Alfoldi J."/>
            <person name="Heiman D."/>
            <person name="Young S."/>
            <person name="Grabherr M."/>
            <person name="Johnson J."/>
            <person name="Lander E.S."/>
            <person name="Lindblad-Toh K."/>
        </authorList>
    </citation>
    <scope>NUCLEOTIDE SEQUENCE [LARGE SCALE GENOMIC DNA]</scope>
    <source>
        <strain evidence="8 9">JBL SC #1</strain>
    </source>
</reference>
<dbReference type="Bgee" id="ENSACAG00000008406">
    <property type="expression patterns" value="Expressed in testis and 13 other cell types or tissues"/>
</dbReference>
<accession>A0A803TS74</accession>
<feature type="region of interest" description="Disordered" evidence="7">
    <location>
        <begin position="1"/>
        <end position="160"/>
    </location>
</feature>
<dbReference type="GO" id="GO:0005737">
    <property type="term" value="C:cytoplasm"/>
    <property type="evidence" value="ECO:0000318"/>
    <property type="project" value="GO_Central"/>
</dbReference>
<protein>
    <recommendedName>
        <fullName evidence="6">Paladin</fullName>
    </recommendedName>
</protein>
<evidence type="ECO:0000256" key="3">
    <source>
        <dbReference type="ARBA" id="ARBA00022707"/>
    </source>
</evidence>
<dbReference type="InterPro" id="IPR050561">
    <property type="entry name" value="PTP"/>
</dbReference>
<dbReference type="FunFam" id="3.90.190.10:FF:000067">
    <property type="entry name" value="Phosphatase domain-containing, paladin 1"/>
    <property type="match status" value="1"/>
</dbReference>
<comment type="similarity">
    <text evidence="5">Belongs to the paladin family.</text>
</comment>
<evidence type="ECO:0000256" key="4">
    <source>
        <dbReference type="ARBA" id="ARBA00023288"/>
    </source>
</evidence>
<dbReference type="Proteomes" id="UP000001646">
    <property type="component" value="Chromosome 3"/>
</dbReference>
<dbReference type="FunCoup" id="A0A803TS74">
    <property type="interactions" value="14"/>
</dbReference>
<dbReference type="CDD" id="cd17660">
    <property type="entry name" value="PTP_paladin_2"/>
    <property type="match status" value="1"/>
</dbReference>
<keyword evidence="4" id="KW-0449">Lipoprotein</keyword>
<dbReference type="Pfam" id="PF14566">
    <property type="entry name" value="PTPlike_phytase"/>
    <property type="match status" value="2"/>
</dbReference>